<feature type="transmembrane region" description="Helical" evidence="7">
    <location>
        <begin position="348"/>
        <end position="370"/>
    </location>
</feature>
<feature type="transmembrane region" description="Helical" evidence="7">
    <location>
        <begin position="52"/>
        <end position="77"/>
    </location>
</feature>
<dbReference type="InterPro" id="IPR020846">
    <property type="entry name" value="MFS_dom"/>
</dbReference>
<dbReference type="PANTHER" id="PTHR23501">
    <property type="entry name" value="MAJOR FACILITATOR SUPERFAMILY"/>
    <property type="match status" value="1"/>
</dbReference>
<dbReference type="Proteomes" id="UP000799429">
    <property type="component" value="Unassembled WGS sequence"/>
</dbReference>
<accession>A0A9P4S783</accession>
<dbReference type="Gene3D" id="1.20.1250.20">
    <property type="entry name" value="MFS general substrate transporter like domains"/>
    <property type="match status" value="1"/>
</dbReference>
<dbReference type="GO" id="GO:0015174">
    <property type="term" value="F:basic amino acid transmembrane transporter activity"/>
    <property type="evidence" value="ECO:0007669"/>
    <property type="project" value="TreeGrafter"/>
</dbReference>
<proteinExistence type="predicted"/>
<gene>
    <name evidence="9" type="ORF">M501DRAFT_986228</name>
</gene>
<feature type="transmembrane region" description="Helical" evidence="7">
    <location>
        <begin position="208"/>
        <end position="231"/>
    </location>
</feature>
<comment type="caution">
    <text evidence="9">The sequence shown here is derived from an EMBL/GenBank/DDBJ whole genome shotgun (WGS) entry which is preliminary data.</text>
</comment>
<dbReference type="Pfam" id="PF07690">
    <property type="entry name" value="MFS_1"/>
    <property type="match status" value="1"/>
</dbReference>
<keyword evidence="4 7" id="KW-1133">Transmembrane helix</keyword>
<feature type="transmembrane region" description="Helical" evidence="7">
    <location>
        <begin position="177"/>
        <end position="196"/>
    </location>
</feature>
<sequence length="723" mass="77520">MAPLSDQVDEQRPLLSNTGQNQDNGTIERQEAPNGTTDDGTPIADEPNTARLILVMGSVWIGVFLAALDATIVATLSAPISNSFHSFSLLSWLATAYLIANAALQPLSGRLTDIFSRRTGLVFSNIFFAAGTLICGLAQTEWVIIFGRVIAGMGGGGLFTISTFVASDLVPLRKRGLWQGFGNLAYGVGSGLGGVYGGWINDQLNWRLAFLIQVPFIVASGIVVWFTVDIPVKETNKSRIRRVDFLGAFTLVLTLVLLLIGLNSGGNIVPWTHPLVLTSLPLSLICLGAFIYIEDRIASEPVIPVRLLLNRTVLSACLTNWFTTMAVFALLYYVPIFYQIRGFSATQAGLRIAPLTAGAAIGSLGSGLIMKATGRYYVLSNVTEAVGVLACGLIAGLLNFNASDGLPILYFCLGGFAYGSMLTITLLALIAAVDHTHQAVITSASYAFRSTGSTIGITLASAVFQNVLKRELWAKFAGRKHAAEIIARLRDSISEIENVPSEWRDGVMRAYMDALRDVWFLVLGLAAFGALCRFSFDVNLPYVLYNYDLKPSSYTEHAANLRRPFTPFLILPPPHPPNPLRRISERNLTPSPPQSGIISSIHISRNREPQCAPRHNIIDVVSVVLAAGYRDERRCQHGGQCEERAREIGARPEDVQLSGQEEGEVAQPAEGEGGVPGGEGAPAVVEDVRGGGGADGVGYEGMRGGGEGLLGLVNGLWGMGSGK</sequence>
<evidence type="ECO:0000256" key="3">
    <source>
        <dbReference type="ARBA" id="ARBA00022692"/>
    </source>
</evidence>
<dbReference type="PROSITE" id="PS50850">
    <property type="entry name" value="MFS"/>
    <property type="match status" value="1"/>
</dbReference>
<protein>
    <submittedName>
        <fullName evidence="9">MFS general substrate transporter</fullName>
    </submittedName>
</protein>
<evidence type="ECO:0000256" key="2">
    <source>
        <dbReference type="ARBA" id="ARBA00022448"/>
    </source>
</evidence>
<feature type="transmembrane region" description="Helical" evidence="7">
    <location>
        <begin position="119"/>
        <end position="139"/>
    </location>
</feature>
<feature type="compositionally biased region" description="Gly residues" evidence="6">
    <location>
        <begin position="671"/>
        <end position="680"/>
    </location>
</feature>
<reference evidence="9" key="1">
    <citation type="journal article" date="2020" name="Stud. Mycol.">
        <title>101 Dothideomycetes genomes: a test case for predicting lifestyles and emergence of pathogens.</title>
        <authorList>
            <person name="Haridas S."/>
            <person name="Albert R."/>
            <person name="Binder M."/>
            <person name="Bloem J."/>
            <person name="Labutti K."/>
            <person name="Salamov A."/>
            <person name="Andreopoulos B."/>
            <person name="Baker S."/>
            <person name="Barry K."/>
            <person name="Bills G."/>
            <person name="Bluhm B."/>
            <person name="Cannon C."/>
            <person name="Castanera R."/>
            <person name="Culley D."/>
            <person name="Daum C."/>
            <person name="Ezra D."/>
            <person name="Gonzalez J."/>
            <person name="Henrissat B."/>
            <person name="Kuo A."/>
            <person name="Liang C."/>
            <person name="Lipzen A."/>
            <person name="Lutzoni F."/>
            <person name="Magnuson J."/>
            <person name="Mondo S."/>
            <person name="Nolan M."/>
            <person name="Ohm R."/>
            <person name="Pangilinan J."/>
            <person name="Park H.-J."/>
            <person name="Ramirez L."/>
            <person name="Alfaro M."/>
            <person name="Sun H."/>
            <person name="Tritt A."/>
            <person name="Yoshinaga Y."/>
            <person name="Zwiers L.-H."/>
            <person name="Turgeon B."/>
            <person name="Goodwin S."/>
            <person name="Spatafora J."/>
            <person name="Crous P."/>
            <person name="Grigoriev I."/>
        </authorList>
    </citation>
    <scope>NUCLEOTIDE SEQUENCE</scope>
    <source>
        <strain evidence="9">CBS 101060</strain>
    </source>
</reference>
<keyword evidence="3 7" id="KW-0812">Transmembrane</keyword>
<feature type="transmembrane region" description="Helical" evidence="7">
    <location>
        <begin position="145"/>
        <end position="165"/>
    </location>
</feature>
<keyword evidence="5 7" id="KW-0472">Membrane</keyword>
<feature type="transmembrane region" description="Helical" evidence="7">
    <location>
        <begin position="408"/>
        <end position="433"/>
    </location>
</feature>
<feature type="region of interest" description="Disordered" evidence="6">
    <location>
        <begin position="1"/>
        <end position="43"/>
    </location>
</feature>
<evidence type="ECO:0000259" key="8">
    <source>
        <dbReference type="PROSITE" id="PS50850"/>
    </source>
</evidence>
<dbReference type="OrthoDB" id="3437016at2759"/>
<feature type="compositionally biased region" description="Polar residues" evidence="6">
    <location>
        <begin position="14"/>
        <end position="25"/>
    </location>
</feature>
<dbReference type="GO" id="GO:0000329">
    <property type="term" value="C:fungal-type vacuole membrane"/>
    <property type="evidence" value="ECO:0007669"/>
    <property type="project" value="TreeGrafter"/>
</dbReference>
<dbReference type="InterPro" id="IPR036259">
    <property type="entry name" value="MFS_trans_sf"/>
</dbReference>
<evidence type="ECO:0000256" key="6">
    <source>
        <dbReference type="SAM" id="MobiDB-lite"/>
    </source>
</evidence>
<dbReference type="CDD" id="cd17502">
    <property type="entry name" value="MFS_Azr1_MDR_like"/>
    <property type="match status" value="1"/>
</dbReference>
<feature type="transmembrane region" description="Helical" evidence="7">
    <location>
        <begin position="274"/>
        <end position="293"/>
    </location>
</feature>
<dbReference type="InterPro" id="IPR011701">
    <property type="entry name" value="MFS"/>
</dbReference>
<keyword evidence="2" id="KW-0813">Transport</keyword>
<feature type="transmembrane region" description="Helical" evidence="7">
    <location>
        <begin position="313"/>
        <end position="336"/>
    </location>
</feature>
<evidence type="ECO:0000256" key="7">
    <source>
        <dbReference type="SAM" id="Phobius"/>
    </source>
</evidence>
<dbReference type="EMBL" id="MU006099">
    <property type="protein sequence ID" value="KAF2837413.1"/>
    <property type="molecule type" value="Genomic_DNA"/>
</dbReference>
<evidence type="ECO:0000256" key="1">
    <source>
        <dbReference type="ARBA" id="ARBA00004127"/>
    </source>
</evidence>
<feature type="transmembrane region" description="Helical" evidence="7">
    <location>
        <begin position="518"/>
        <end position="536"/>
    </location>
</feature>
<dbReference type="AlphaFoldDB" id="A0A9P4S783"/>
<evidence type="ECO:0000256" key="4">
    <source>
        <dbReference type="ARBA" id="ARBA00022989"/>
    </source>
</evidence>
<evidence type="ECO:0000313" key="9">
    <source>
        <dbReference type="EMBL" id="KAF2837413.1"/>
    </source>
</evidence>
<keyword evidence="10" id="KW-1185">Reference proteome</keyword>
<feature type="transmembrane region" description="Helical" evidence="7">
    <location>
        <begin position="382"/>
        <end position="402"/>
    </location>
</feature>
<evidence type="ECO:0000313" key="10">
    <source>
        <dbReference type="Proteomes" id="UP000799429"/>
    </source>
</evidence>
<dbReference type="SUPFAM" id="SSF103473">
    <property type="entry name" value="MFS general substrate transporter"/>
    <property type="match status" value="1"/>
</dbReference>
<feature type="transmembrane region" description="Helical" evidence="7">
    <location>
        <begin position="89"/>
        <end position="107"/>
    </location>
</feature>
<organism evidence="9 10">
    <name type="scientific">Patellaria atrata CBS 101060</name>
    <dbReference type="NCBI Taxonomy" id="1346257"/>
    <lineage>
        <taxon>Eukaryota</taxon>
        <taxon>Fungi</taxon>
        <taxon>Dikarya</taxon>
        <taxon>Ascomycota</taxon>
        <taxon>Pezizomycotina</taxon>
        <taxon>Dothideomycetes</taxon>
        <taxon>Dothideomycetes incertae sedis</taxon>
        <taxon>Patellariales</taxon>
        <taxon>Patellariaceae</taxon>
        <taxon>Patellaria</taxon>
    </lineage>
</organism>
<feature type="region of interest" description="Disordered" evidence="6">
    <location>
        <begin position="651"/>
        <end position="689"/>
    </location>
</feature>
<evidence type="ECO:0000256" key="5">
    <source>
        <dbReference type="ARBA" id="ARBA00023136"/>
    </source>
</evidence>
<name>A0A9P4S783_9PEZI</name>
<feature type="transmembrane region" description="Helical" evidence="7">
    <location>
        <begin position="243"/>
        <end position="262"/>
    </location>
</feature>
<comment type="subcellular location">
    <subcellularLocation>
        <location evidence="1">Endomembrane system</location>
        <topology evidence="1">Multi-pass membrane protein</topology>
    </subcellularLocation>
</comment>
<dbReference type="GO" id="GO:0012505">
    <property type="term" value="C:endomembrane system"/>
    <property type="evidence" value="ECO:0007669"/>
    <property type="project" value="UniProtKB-SubCell"/>
</dbReference>
<feature type="domain" description="Major facilitator superfamily (MFS) profile" evidence="8">
    <location>
        <begin position="55"/>
        <end position="541"/>
    </location>
</feature>
<dbReference type="PANTHER" id="PTHR23501:SF191">
    <property type="entry name" value="VACUOLAR BASIC AMINO ACID TRANSPORTER 4"/>
    <property type="match status" value="1"/>
</dbReference>